<dbReference type="GO" id="GO:0016874">
    <property type="term" value="F:ligase activity"/>
    <property type="evidence" value="ECO:0007669"/>
    <property type="project" value="UniProtKB-KW"/>
</dbReference>
<dbReference type="EMBL" id="JACXSI010000016">
    <property type="protein sequence ID" value="MBD3108287.1"/>
    <property type="molecule type" value="Genomic_DNA"/>
</dbReference>
<feature type="transmembrane region" description="Helical" evidence="5">
    <location>
        <begin position="321"/>
        <end position="344"/>
    </location>
</feature>
<evidence type="ECO:0000256" key="5">
    <source>
        <dbReference type="SAM" id="Phobius"/>
    </source>
</evidence>
<feature type="transmembrane region" description="Helical" evidence="5">
    <location>
        <begin position="118"/>
        <end position="139"/>
    </location>
</feature>
<sequence>MKPITNENFLKADRFLLTPFYFFWIIAILPKILQLFFLIAILLLFIHKKINQTNIISSLILAYIIIYAISFMVNAFSTVHDSDRLLASLNTLLTWIVAFLYFQVFLNNPLCLVKIRKIVFYNILVLFGLYAFMQMLQLIGMKEFMFFGNFLFFNSWFSGGEQHRFQAFLEYPNLIPLLFMIFLPFTMNNFKNNRVRIMGFIGLILIVVYASLSRSGLLAILAGIFLFLLIRFAASKAKLFIGLLALTSICLITINYLDSYLIDMFGQYASAREGSNATRGNIYSTSIKKAFAESPLIGMGIKDLSPYDLIPFGSHSTYVGFFYKTGIIGFIIGTALVLCLNYKIYKQSKSIQSDRLTLFSCMFLAMTFMLIFEDLDGSNWLLVFYFSVAGVVLNKRNWSHSNENMLSDI</sequence>
<feature type="transmembrane region" description="Helical" evidence="5">
    <location>
        <begin position="20"/>
        <end position="46"/>
    </location>
</feature>
<feature type="transmembrane region" description="Helical" evidence="5">
    <location>
        <begin position="218"/>
        <end position="234"/>
    </location>
</feature>
<evidence type="ECO:0000256" key="4">
    <source>
        <dbReference type="ARBA" id="ARBA00023136"/>
    </source>
</evidence>
<protein>
    <submittedName>
        <fullName evidence="7">O-antigen ligase family protein</fullName>
    </submittedName>
</protein>
<evidence type="ECO:0000256" key="1">
    <source>
        <dbReference type="ARBA" id="ARBA00004141"/>
    </source>
</evidence>
<dbReference type="RefSeq" id="WP_190997833.1">
    <property type="nucleotide sequence ID" value="NZ_JACXSI010000016.1"/>
</dbReference>
<organism evidence="7 8">
    <name type="scientific">Peribacillus faecalis</name>
    <dbReference type="NCBI Taxonomy" id="2772559"/>
    <lineage>
        <taxon>Bacteria</taxon>
        <taxon>Bacillati</taxon>
        <taxon>Bacillota</taxon>
        <taxon>Bacilli</taxon>
        <taxon>Bacillales</taxon>
        <taxon>Bacillaceae</taxon>
        <taxon>Peribacillus</taxon>
    </lineage>
</organism>
<dbReference type="GO" id="GO:0016020">
    <property type="term" value="C:membrane"/>
    <property type="evidence" value="ECO:0007669"/>
    <property type="project" value="UniProtKB-SubCell"/>
</dbReference>
<feature type="transmembrane region" description="Helical" evidence="5">
    <location>
        <begin position="165"/>
        <end position="183"/>
    </location>
</feature>
<feature type="transmembrane region" description="Helical" evidence="5">
    <location>
        <begin position="58"/>
        <end position="79"/>
    </location>
</feature>
<feature type="transmembrane region" description="Helical" evidence="5">
    <location>
        <begin position="239"/>
        <end position="257"/>
    </location>
</feature>
<dbReference type="AlphaFoldDB" id="A0A927CUY1"/>
<keyword evidence="3 5" id="KW-1133">Transmembrane helix</keyword>
<accession>A0A927CUY1</accession>
<feature type="transmembrane region" description="Helical" evidence="5">
    <location>
        <begin position="378"/>
        <end position="394"/>
    </location>
</feature>
<feature type="transmembrane region" description="Helical" evidence="5">
    <location>
        <begin position="85"/>
        <end position="106"/>
    </location>
</feature>
<dbReference type="PANTHER" id="PTHR37422">
    <property type="entry name" value="TEICHURONIC ACID BIOSYNTHESIS PROTEIN TUAE"/>
    <property type="match status" value="1"/>
</dbReference>
<keyword evidence="2 5" id="KW-0812">Transmembrane</keyword>
<comment type="subcellular location">
    <subcellularLocation>
        <location evidence="1">Membrane</location>
        <topology evidence="1">Multi-pass membrane protein</topology>
    </subcellularLocation>
</comment>
<evidence type="ECO:0000313" key="7">
    <source>
        <dbReference type="EMBL" id="MBD3108287.1"/>
    </source>
</evidence>
<feature type="domain" description="O-antigen ligase-related" evidence="6">
    <location>
        <begin position="202"/>
        <end position="332"/>
    </location>
</feature>
<feature type="transmembrane region" description="Helical" evidence="5">
    <location>
        <begin position="356"/>
        <end position="372"/>
    </location>
</feature>
<feature type="transmembrane region" description="Helical" evidence="5">
    <location>
        <begin position="195"/>
        <end position="212"/>
    </location>
</feature>
<name>A0A927CUY1_9BACI</name>
<dbReference type="Proteomes" id="UP000602076">
    <property type="component" value="Unassembled WGS sequence"/>
</dbReference>
<dbReference type="InterPro" id="IPR051533">
    <property type="entry name" value="WaaL-like"/>
</dbReference>
<proteinExistence type="predicted"/>
<dbReference type="InterPro" id="IPR007016">
    <property type="entry name" value="O-antigen_ligase-rel_domated"/>
</dbReference>
<keyword evidence="7" id="KW-0436">Ligase</keyword>
<gene>
    <name evidence="7" type="ORF">IEO70_07905</name>
</gene>
<keyword evidence="8" id="KW-1185">Reference proteome</keyword>
<reference evidence="7" key="1">
    <citation type="submission" date="2020-09" db="EMBL/GenBank/DDBJ databases">
        <title>Bacillus faecalis sp. nov., a moderately halophilic bacterium isolated from cow faeces.</title>
        <authorList>
            <person name="Jiang L."/>
            <person name="Lee J."/>
        </authorList>
    </citation>
    <scope>NUCLEOTIDE SEQUENCE</scope>
    <source>
        <strain evidence="7">AGMB 02131</strain>
    </source>
</reference>
<evidence type="ECO:0000313" key="8">
    <source>
        <dbReference type="Proteomes" id="UP000602076"/>
    </source>
</evidence>
<evidence type="ECO:0000256" key="3">
    <source>
        <dbReference type="ARBA" id="ARBA00022989"/>
    </source>
</evidence>
<evidence type="ECO:0000256" key="2">
    <source>
        <dbReference type="ARBA" id="ARBA00022692"/>
    </source>
</evidence>
<evidence type="ECO:0000259" key="6">
    <source>
        <dbReference type="Pfam" id="PF04932"/>
    </source>
</evidence>
<keyword evidence="4 5" id="KW-0472">Membrane</keyword>
<dbReference type="PANTHER" id="PTHR37422:SF13">
    <property type="entry name" value="LIPOPOLYSACCHARIDE BIOSYNTHESIS PROTEIN PA4999-RELATED"/>
    <property type="match status" value="1"/>
</dbReference>
<comment type="caution">
    <text evidence="7">The sequence shown here is derived from an EMBL/GenBank/DDBJ whole genome shotgun (WGS) entry which is preliminary data.</text>
</comment>
<dbReference type="Pfam" id="PF04932">
    <property type="entry name" value="Wzy_C"/>
    <property type="match status" value="1"/>
</dbReference>